<dbReference type="PATRIC" id="fig|1183438.3.peg.3991"/>
<keyword evidence="2" id="KW-0051">Antiviral defense</keyword>
<protein>
    <submittedName>
        <fullName evidence="5">Uncharacterized protein</fullName>
    </submittedName>
</protein>
<dbReference type="eggNOG" id="COG1353">
    <property type="taxonomic scope" value="Bacteria"/>
</dbReference>
<keyword evidence="1" id="KW-0547">Nucleotide-binding</keyword>
<dbReference type="InterPro" id="IPR038242">
    <property type="entry name" value="Cmr2_N"/>
</dbReference>
<proteinExistence type="predicted"/>
<keyword evidence="6" id="KW-1185">Reference proteome</keyword>
<dbReference type="EMBL" id="CP003587">
    <property type="protein sequence ID" value="AGY60299.1"/>
    <property type="molecule type" value="Genomic_DNA"/>
</dbReference>
<dbReference type="Gene3D" id="3.30.70.2220">
    <property type="entry name" value="CRISPR-Cas system, Cmr2 subunit, D1 domain, cysteine cluster"/>
    <property type="match status" value="1"/>
</dbReference>
<evidence type="ECO:0000313" key="5">
    <source>
        <dbReference type="EMBL" id="AGY60299.1"/>
    </source>
</evidence>
<dbReference type="Gene3D" id="3.30.70.270">
    <property type="match status" value="1"/>
</dbReference>
<dbReference type="Proteomes" id="UP000017396">
    <property type="component" value="Chromosome"/>
</dbReference>
<evidence type="ECO:0000256" key="2">
    <source>
        <dbReference type="ARBA" id="ARBA00023118"/>
    </source>
</evidence>
<dbReference type="RefSeq" id="WP_023175639.1">
    <property type="nucleotide sequence ID" value="NC_022600.1"/>
</dbReference>
<evidence type="ECO:0000259" key="3">
    <source>
        <dbReference type="Pfam" id="PF12469"/>
    </source>
</evidence>
<dbReference type="InterPro" id="IPR043128">
    <property type="entry name" value="Rev_trsase/Diguanyl_cyclase"/>
</dbReference>
<sequence>MYTVFTFAPVQGFIEKSRKLRDLYGASIILSYLTFRLTEKAEAAEGVQVISPGMPNVQEGMPNRIVLSGVVTVEEYQKAFFENWRRMLREVRDWIERQLPAYEYCWRDEWQHWGNHAWEFFWGQGASVPEAVNDLEARKLARSWTGINWTGESSSLSGTDAIAWPGLGRVVDVRSRKLNQEKQQIQLFYSELAKRLDPQGEGKFLAENEQLSIPELTKRLVTRHDLARSLGMTELEAGFTDLAREQDKGTWTGWLMGDGDKIGNYLKDLARSEDGGALRHFSEAMREWGRSFARDFAQEKLGRVIYAGGDDFLAVFYRPQKKLLPGEVIDWLCNFPKIWRQHGQKVTVSAGFVWAAPRVPQRDVLQHCREAEQLSKAAGRDRLTLRVVFNSGQYVQWTCPWEYLKTLMERRNQVDWTRLYKDLAELQARHAFEENHESADPRVALALFDIYFPRQGEYLNAHRTLVHKDKFSGQAINSWISDLIRVGWHLCSNT</sequence>
<dbReference type="AlphaFoldDB" id="U5QRQ1"/>
<organism evidence="5 6">
    <name type="scientific">Gloeobacter kilaueensis (strain ATCC BAA-2537 / CCAP 1431/1 / ULC 316 / JS1)</name>
    <dbReference type="NCBI Taxonomy" id="1183438"/>
    <lineage>
        <taxon>Bacteria</taxon>
        <taxon>Bacillati</taxon>
        <taxon>Cyanobacteriota</taxon>
        <taxon>Cyanophyceae</taxon>
        <taxon>Gloeobacterales</taxon>
        <taxon>Gloeobacteraceae</taxon>
        <taxon>Gloeobacter</taxon>
    </lineage>
</organism>
<evidence type="ECO:0000256" key="1">
    <source>
        <dbReference type="ARBA" id="ARBA00022741"/>
    </source>
</evidence>
<accession>U5QRQ1</accession>
<dbReference type="KEGG" id="glj:GKIL_4053"/>
<evidence type="ECO:0000313" key="6">
    <source>
        <dbReference type="Proteomes" id="UP000017396"/>
    </source>
</evidence>
<dbReference type="InterPro" id="IPR054767">
    <property type="entry name" value="Cas10-Cmr2_palm2"/>
</dbReference>
<gene>
    <name evidence="5" type="ORF">GKIL_4053</name>
</gene>
<evidence type="ECO:0000259" key="4">
    <source>
        <dbReference type="Pfam" id="PF22335"/>
    </source>
</evidence>
<dbReference type="GO" id="GO:0051607">
    <property type="term" value="P:defense response to virus"/>
    <property type="evidence" value="ECO:0007669"/>
    <property type="project" value="UniProtKB-KW"/>
</dbReference>
<dbReference type="HOGENOM" id="CLU_025857_0_0_3"/>
<dbReference type="InterPro" id="IPR024615">
    <property type="entry name" value="CRISPR-assoc_Cmr2_N"/>
</dbReference>
<reference evidence="5 6" key="1">
    <citation type="journal article" date="2013" name="PLoS ONE">
        <title>Cultivation and Complete Genome Sequencing of Gloeobacter kilaueensis sp. nov., from a Lava Cave in Kilauea Caldera, Hawai'i.</title>
        <authorList>
            <person name="Saw J.H."/>
            <person name="Schatz M."/>
            <person name="Brown M.V."/>
            <person name="Kunkel D.D."/>
            <person name="Foster J.S."/>
            <person name="Shick H."/>
            <person name="Christensen S."/>
            <person name="Hou S."/>
            <person name="Wan X."/>
            <person name="Donachie S.P."/>
        </authorList>
    </citation>
    <scope>NUCLEOTIDE SEQUENCE [LARGE SCALE GENOMIC DNA]</scope>
    <source>
        <strain evidence="6">JS</strain>
    </source>
</reference>
<feature type="domain" description="CRISPR-associated protein Cmr2 N-terminal" evidence="3">
    <location>
        <begin position="2"/>
        <end position="52"/>
    </location>
</feature>
<dbReference type="STRING" id="1183438.GKIL_4053"/>
<dbReference type="GO" id="GO:0000166">
    <property type="term" value="F:nucleotide binding"/>
    <property type="evidence" value="ECO:0007669"/>
    <property type="project" value="UniProtKB-KW"/>
</dbReference>
<dbReference type="Pfam" id="PF12469">
    <property type="entry name" value="Cmr2_N"/>
    <property type="match status" value="1"/>
</dbReference>
<dbReference type="Pfam" id="PF22335">
    <property type="entry name" value="Cas10-Cmr2_palm2"/>
    <property type="match status" value="1"/>
</dbReference>
<name>U5QRQ1_GLOK1</name>
<feature type="domain" description="Cas10/Cmr2 second palm" evidence="4">
    <location>
        <begin position="253"/>
        <end position="384"/>
    </location>
</feature>